<evidence type="ECO:0000313" key="1">
    <source>
        <dbReference type="EMBL" id="SMB77837.1"/>
    </source>
</evidence>
<proteinExistence type="predicted"/>
<dbReference type="AlphaFoldDB" id="A0A1W1U9U7"/>
<dbReference type="Proteomes" id="UP000192582">
    <property type="component" value="Unassembled WGS sequence"/>
</dbReference>
<evidence type="ECO:0000313" key="2">
    <source>
        <dbReference type="Proteomes" id="UP000192582"/>
    </source>
</evidence>
<accession>A0A1W1U9U7</accession>
<reference evidence="1 2" key="1">
    <citation type="submission" date="2017-04" db="EMBL/GenBank/DDBJ databases">
        <authorList>
            <person name="Afonso C.L."/>
            <person name="Miller P.J."/>
            <person name="Scott M.A."/>
            <person name="Spackman E."/>
            <person name="Goraichik I."/>
            <person name="Dimitrov K.M."/>
            <person name="Suarez D.L."/>
            <person name="Swayne D.E."/>
        </authorList>
    </citation>
    <scope>NUCLEOTIDE SEQUENCE [LARGE SCALE GENOMIC DNA]</scope>
    <source>
        <strain evidence="1 2">KR-140</strain>
    </source>
</reference>
<dbReference type="EMBL" id="FWWU01000001">
    <property type="protein sequence ID" value="SMB77837.1"/>
    <property type="molecule type" value="Genomic_DNA"/>
</dbReference>
<sequence>MFYTPQPELSGILGELGAKLSGTLGYSEKTVFWTLALGKYAFELNPRGLWGIRRMIYRELWGIGGQIIGIFGGENSKFLVQYTYAFPPCCCFLLSFKNKRNNNSSGESLE</sequence>
<gene>
    <name evidence="1" type="ORF">SAMN00790413_03953</name>
</gene>
<protein>
    <submittedName>
        <fullName evidence="1">Uncharacterized protein</fullName>
    </submittedName>
</protein>
<organism evidence="1 2">
    <name type="scientific">Deinococcus hopiensis KR-140</name>
    <dbReference type="NCBI Taxonomy" id="695939"/>
    <lineage>
        <taxon>Bacteria</taxon>
        <taxon>Thermotogati</taxon>
        <taxon>Deinococcota</taxon>
        <taxon>Deinococci</taxon>
        <taxon>Deinococcales</taxon>
        <taxon>Deinococcaceae</taxon>
        <taxon>Deinococcus</taxon>
    </lineage>
</organism>
<keyword evidence="2" id="KW-1185">Reference proteome</keyword>
<name>A0A1W1U9U7_9DEIO</name>